<keyword evidence="4" id="KW-0456">Lyase</keyword>
<keyword evidence="3" id="KW-0862">Zinc</keyword>
<dbReference type="RefSeq" id="WP_108105907.1">
    <property type="nucleotide sequence ID" value="NZ_QASN01000007.1"/>
</dbReference>
<sequence length="133" mass="14782">MLEGGCLCGGVRYEYDGEIEEISMCHCSMCRKAQGAAYVPVGPVDAARLRFVQGEELLKEYRAIPLKARVFCSHCGSPIYSARDDLPGVRRLRLGTLDTPISCNKRYHIYVDSKAEWETIGDGHPQFAKMPPG</sequence>
<dbReference type="GO" id="GO:0016846">
    <property type="term" value="F:carbon-sulfur lyase activity"/>
    <property type="evidence" value="ECO:0007669"/>
    <property type="project" value="InterPro"/>
</dbReference>
<evidence type="ECO:0000313" key="6">
    <source>
        <dbReference type="EMBL" id="PTU75525.1"/>
    </source>
</evidence>
<reference evidence="6 7" key="1">
    <citation type="submission" date="2018-04" db="EMBL/GenBank/DDBJ databases">
        <title>Pseudomonas sp. nov., isolated from mangrove soil.</title>
        <authorList>
            <person name="Chen C."/>
        </authorList>
    </citation>
    <scope>NUCLEOTIDE SEQUENCE [LARGE SCALE GENOMIC DNA]</scope>
    <source>
        <strain evidence="6 7">TC-11</strain>
    </source>
</reference>
<dbReference type="SUPFAM" id="SSF51316">
    <property type="entry name" value="Mss4-like"/>
    <property type="match status" value="1"/>
</dbReference>
<evidence type="ECO:0000256" key="2">
    <source>
        <dbReference type="ARBA" id="ARBA00022723"/>
    </source>
</evidence>
<evidence type="ECO:0000256" key="3">
    <source>
        <dbReference type="ARBA" id="ARBA00022833"/>
    </source>
</evidence>
<dbReference type="InterPro" id="IPR006913">
    <property type="entry name" value="CENP-V/GFA"/>
</dbReference>
<evidence type="ECO:0000256" key="1">
    <source>
        <dbReference type="ARBA" id="ARBA00005495"/>
    </source>
</evidence>
<dbReference type="AlphaFoldDB" id="A0A2T5PCQ6"/>
<comment type="similarity">
    <text evidence="1">Belongs to the Gfa family.</text>
</comment>
<evidence type="ECO:0000259" key="5">
    <source>
        <dbReference type="PROSITE" id="PS51891"/>
    </source>
</evidence>
<organism evidence="6 7">
    <name type="scientific">Pseudomonas mangrovi</name>
    <dbReference type="NCBI Taxonomy" id="2161748"/>
    <lineage>
        <taxon>Bacteria</taxon>
        <taxon>Pseudomonadati</taxon>
        <taxon>Pseudomonadota</taxon>
        <taxon>Gammaproteobacteria</taxon>
        <taxon>Pseudomonadales</taxon>
        <taxon>Pseudomonadaceae</taxon>
        <taxon>Pseudomonas</taxon>
    </lineage>
</organism>
<dbReference type="GO" id="GO:0046872">
    <property type="term" value="F:metal ion binding"/>
    <property type="evidence" value="ECO:0007669"/>
    <property type="project" value="UniProtKB-KW"/>
</dbReference>
<name>A0A2T5PCQ6_9PSED</name>
<dbReference type="PANTHER" id="PTHR33337">
    <property type="entry name" value="GFA DOMAIN-CONTAINING PROTEIN"/>
    <property type="match status" value="1"/>
</dbReference>
<dbReference type="PANTHER" id="PTHR33337:SF40">
    <property type="entry name" value="CENP-V_GFA DOMAIN-CONTAINING PROTEIN-RELATED"/>
    <property type="match status" value="1"/>
</dbReference>
<dbReference type="Proteomes" id="UP000244064">
    <property type="component" value="Unassembled WGS sequence"/>
</dbReference>
<gene>
    <name evidence="6" type="ORF">DBO85_05130</name>
</gene>
<dbReference type="EMBL" id="QASN01000007">
    <property type="protein sequence ID" value="PTU75525.1"/>
    <property type="molecule type" value="Genomic_DNA"/>
</dbReference>
<accession>A0A2T5PCQ6</accession>
<keyword evidence="2" id="KW-0479">Metal-binding</keyword>
<proteinExistence type="inferred from homology"/>
<dbReference type="OrthoDB" id="7765631at2"/>
<dbReference type="InterPro" id="IPR011057">
    <property type="entry name" value="Mss4-like_sf"/>
</dbReference>
<evidence type="ECO:0000313" key="7">
    <source>
        <dbReference type="Proteomes" id="UP000244064"/>
    </source>
</evidence>
<dbReference type="Gene3D" id="3.90.1590.10">
    <property type="entry name" value="glutathione-dependent formaldehyde- activating enzyme (gfa)"/>
    <property type="match status" value="1"/>
</dbReference>
<dbReference type="PROSITE" id="PS51891">
    <property type="entry name" value="CENP_V_GFA"/>
    <property type="match status" value="1"/>
</dbReference>
<dbReference type="Pfam" id="PF04828">
    <property type="entry name" value="GFA"/>
    <property type="match status" value="1"/>
</dbReference>
<evidence type="ECO:0000256" key="4">
    <source>
        <dbReference type="ARBA" id="ARBA00023239"/>
    </source>
</evidence>
<comment type="caution">
    <text evidence="6">The sequence shown here is derived from an EMBL/GenBank/DDBJ whole genome shotgun (WGS) entry which is preliminary data.</text>
</comment>
<keyword evidence="7" id="KW-1185">Reference proteome</keyword>
<protein>
    <submittedName>
        <fullName evidence="6">GFA family protein</fullName>
    </submittedName>
</protein>
<feature type="domain" description="CENP-V/GFA" evidence="5">
    <location>
        <begin position="2"/>
        <end position="118"/>
    </location>
</feature>